<comment type="caution">
    <text evidence="1">The sequence shown here is derived from an EMBL/GenBank/DDBJ whole genome shotgun (WGS) entry which is preliminary data.</text>
</comment>
<dbReference type="EMBL" id="JADDUC010000369">
    <property type="protein sequence ID" value="KAG0113908.1"/>
    <property type="molecule type" value="Genomic_DNA"/>
</dbReference>
<gene>
    <name evidence="2" type="ORF">IHE44_0012692</name>
    <name evidence="1" type="ORF">IHE44_009335</name>
</gene>
<proteinExistence type="predicted"/>
<reference evidence="2 3" key="2">
    <citation type="journal article" date="2021" name="J. Hered.">
        <title>Feather Gene Expression Elucidates the Developmental Basis of Plumage Iridescence in African Starlings.</title>
        <authorList>
            <person name="Rubenstein D.R."/>
            <person name="Corvelo A."/>
            <person name="MacManes M.D."/>
            <person name="Maia R."/>
            <person name="Narzisi G."/>
            <person name="Rousaki A."/>
            <person name="Vandenabeele P."/>
            <person name="Shawkey M.D."/>
            <person name="Solomon J."/>
        </authorList>
    </citation>
    <scope>NUCLEOTIDE SEQUENCE [LARGE SCALE GENOMIC DNA]</scope>
    <source>
        <strain evidence="2">SS15</strain>
    </source>
</reference>
<organism evidence="1">
    <name type="scientific">Lamprotornis superbus</name>
    <dbReference type="NCBI Taxonomy" id="245042"/>
    <lineage>
        <taxon>Eukaryota</taxon>
        <taxon>Metazoa</taxon>
        <taxon>Chordata</taxon>
        <taxon>Craniata</taxon>
        <taxon>Vertebrata</taxon>
        <taxon>Euteleostomi</taxon>
        <taxon>Archelosauria</taxon>
        <taxon>Archosauria</taxon>
        <taxon>Dinosauria</taxon>
        <taxon>Saurischia</taxon>
        <taxon>Theropoda</taxon>
        <taxon>Coelurosauria</taxon>
        <taxon>Aves</taxon>
        <taxon>Neognathae</taxon>
        <taxon>Neoaves</taxon>
        <taxon>Telluraves</taxon>
        <taxon>Australaves</taxon>
        <taxon>Passeriformes</taxon>
        <taxon>Sturnidae</taxon>
        <taxon>Lamprotornis</taxon>
    </lineage>
</organism>
<evidence type="ECO:0000313" key="2">
    <source>
        <dbReference type="EMBL" id="KAI1239566.1"/>
    </source>
</evidence>
<evidence type="ECO:0000313" key="1">
    <source>
        <dbReference type="EMBL" id="KAG0113908.1"/>
    </source>
</evidence>
<dbReference type="AlphaFoldDB" id="A0A835NE81"/>
<accession>A0A835NE81</accession>
<reference evidence="1" key="1">
    <citation type="submission" date="2020-10" db="EMBL/GenBank/DDBJ databases">
        <title>Feather gene expression reveals the developmental basis of iridescence in African starlings.</title>
        <authorList>
            <person name="Rubenstein D.R."/>
        </authorList>
    </citation>
    <scope>NUCLEOTIDE SEQUENCE</scope>
    <source>
        <strain evidence="1">SS15</strain>
        <tissue evidence="1">Liver</tissue>
    </source>
</reference>
<sequence length="194" mass="21523">MWISPYHLVDPLCEAPVGPTDTEIAATKSHHKTWVELGNTGGFLEPTVLLSNCASVKLARRIHVENIPCQEDPCGEHPMPCMEPPSHLLQGLHTLMDRPWEPYQGFSVPGEEERSSVLGRMFMFKHFHVITGKRGSLESAECIPSGSGIGRGVGDLHTKHGKWPIQKGPTLTKRQVESLQLNLPEAKKLPKKLQ</sequence>
<protein>
    <submittedName>
        <fullName evidence="1">Uncharacterized protein</fullName>
    </submittedName>
</protein>
<dbReference type="EMBL" id="JADDUC020000005">
    <property type="protein sequence ID" value="KAI1239566.1"/>
    <property type="molecule type" value="Genomic_DNA"/>
</dbReference>
<evidence type="ECO:0000313" key="3">
    <source>
        <dbReference type="Proteomes" id="UP000618051"/>
    </source>
</evidence>
<keyword evidence="3" id="KW-1185">Reference proteome</keyword>
<dbReference type="Proteomes" id="UP000618051">
    <property type="component" value="Unassembled WGS sequence"/>
</dbReference>
<name>A0A835NE81_9PASS</name>
<reference evidence="2" key="3">
    <citation type="submission" date="2022-01" db="EMBL/GenBank/DDBJ databases">
        <authorList>
            <person name="Rubenstein D.R."/>
        </authorList>
    </citation>
    <scope>NUCLEOTIDE SEQUENCE</scope>
    <source>
        <strain evidence="2">SS15</strain>
        <tissue evidence="2">Liver</tissue>
    </source>
</reference>